<evidence type="ECO:0000256" key="2">
    <source>
        <dbReference type="SAM" id="MobiDB-lite"/>
    </source>
</evidence>
<dbReference type="Proteomes" id="UP000663882">
    <property type="component" value="Unassembled WGS sequence"/>
</dbReference>
<gene>
    <name evidence="5" type="ORF">OTI717_LOCUS23427</name>
    <name evidence="4" type="ORF">RFH988_LOCUS29803</name>
</gene>
<feature type="compositionally biased region" description="Acidic residues" evidence="2">
    <location>
        <begin position="187"/>
        <end position="202"/>
    </location>
</feature>
<feature type="coiled-coil region" evidence="1">
    <location>
        <begin position="129"/>
        <end position="174"/>
    </location>
</feature>
<accession>A0A819HDP0</accession>
<dbReference type="EMBL" id="CAJOAX010004185">
    <property type="protein sequence ID" value="CAF3894033.1"/>
    <property type="molecule type" value="Genomic_DNA"/>
</dbReference>
<evidence type="ECO:0000313" key="4">
    <source>
        <dbReference type="EMBL" id="CAF1302530.1"/>
    </source>
</evidence>
<feature type="region of interest" description="Disordered" evidence="2">
    <location>
        <begin position="178"/>
        <end position="217"/>
    </location>
</feature>
<dbReference type="PROSITE" id="PS50164">
    <property type="entry name" value="GIY_YIG"/>
    <property type="match status" value="1"/>
</dbReference>
<sequence>MTLKNIFLPRQKGCDETKTHKKLVYAINCKDCDKKYIGETKRMKLTRIKEHINDIRKNKLTSLIAQHCNINNHKMDFDNTETLALESTWKRRIIKESLLTQHTYGKAINEVKYQLKITQNIKSILAIDNKLKEQQHKLLNENTQEVKNQIDEEIINLLQRRDGYAAENNNLEEQIIHMDEANAGENDATEGENDATEGENDVNEGKNDANEDSDKEN</sequence>
<dbReference type="InterPro" id="IPR000305">
    <property type="entry name" value="GIY-YIG_endonuc"/>
</dbReference>
<dbReference type="Proteomes" id="UP000663823">
    <property type="component" value="Unassembled WGS sequence"/>
</dbReference>
<dbReference type="InterPro" id="IPR035901">
    <property type="entry name" value="GIY-YIG_endonuc_sf"/>
</dbReference>
<evidence type="ECO:0000256" key="1">
    <source>
        <dbReference type="SAM" id="Coils"/>
    </source>
</evidence>
<comment type="caution">
    <text evidence="5">The sequence shown here is derived from an EMBL/GenBank/DDBJ whole genome shotgun (WGS) entry which is preliminary data.</text>
</comment>
<proteinExistence type="predicted"/>
<dbReference type="SUPFAM" id="SSF82771">
    <property type="entry name" value="GIY-YIG endonuclease"/>
    <property type="match status" value="1"/>
</dbReference>
<dbReference type="EMBL" id="CAJNOO010002863">
    <property type="protein sequence ID" value="CAF1302530.1"/>
    <property type="molecule type" value="Genomic_DNA"/>
</dbReference>
<feature type="domain" description="GIY-YIG" evidence="3">
    <location>
        <begin position="20"/>
        <end position="101"/>
    </location>
</feature>
<protein>
    <recommendedName>
        <fullName evidence="3">GIY-YIG domain-containing protein</fullName>
    </recommendedName>
</protein>
<evidence type="ECO:0000313" key="6">
    <source>
        <dbReference type="Proteomes" id="UP000663823"/>
    </source>
</evidence>
<keyword evidence="1" id="KW-0175">Coiled coil</keyword>
<name>A0A819HDP0_9BILA</name>
<reference evidence="5" key="1">
    <citation type="submission" date="2021-02" db="EMBL/GenBank/DDBJ databases">
        <authorList>
            <person name="Nowell W R."/>
        </authorList>
    </citation>
    <scope>NUCLEOTIDE SEQUENCE</scope>
</reference>
<dbReference type="Pfam" id="PF01541">
    <property type="entry name" value="GIY-YIG"/>
    <property type="match status" value="1"/>
</dbReference>
<evidence type="ECO:0000313" key="5">
    <source>
        <dbReference type="EMBL" id="CAF3894033.1"/>
    </source>
</evidence>
<dbReference type="OrthoDB" id="10063418at2759"/>
<dbReference type="AlphaFoldDB" id="A0A819HDP0"/>
<evidence type="ECO:0000259" key="3">
    <source>
        <dbReference type="PROSITE" id="PS50164"/>
    </source>
</evidence>
<dbReference type="CDD" id="cd10442">
    <property type="entry name" value="GIY-YIG_PLEs"/>
    <property type="match status" value="1"/>
</dbReference>
<organism evidence="5 6">
    <name type="scientific">Rotaria sordida</name>
    <dbReference type="NCBI Taxonomy" id="392033"/>
    <lineage>
        <taxon>Eukaryota</taxon>
        <taxon>Metazoa</taxon>
        <taxon>Spiralia</taxon>
        <taxon>Gnathifera</taxon>
        <taxon>Rotifera</taxon>
        <taxon>Eurotatoria</taxon>
        <taxon>Bdelloidea</taxon>
        <taxon>Philodinida</taxon>
        <taxon>Philodinidae</taxon>
        <taxon>Rotaria</taxon>
    </lineage>
</organism>